<comment type="similarity">
    <text evidence="6">Belongs to the insect chemoreceptor superfamily. Gustatory receptor (GR) family.</text>
</comment>
<dbReference type="OrthoDB" id="8067175at2759"/>
<dbReference type="GeneID" id="105231253"/>
<dbReference type="Pfam" id="PF08395">
    <property type="entry name" value="7tm_7"/>
    <property type="match status" value="1"/>
</dbReference>
<evidence type="ECO:0000313" key="7">
    <source>
        <dbReference type="Proteomes" id="UP001652620"/>
    </source>
</evidence>
<evidence type="ECO:0000256" key="1">
    <source>
        <dbReference type="ARBA" id="ARBA00004651"/>
    </source>
</evidence>
<dbReference type="Proteomes" id="UP001652620">
    <property type="component" value="Chromosome 1"/>
</dbReference>
<evidence type="ECO:0000256" key="3">
    <source>
        <dbReference type="ARBA" id="ARBA00022692"/>
    </source>
</evidence>
<reference evidence="7" key="1">
    <citation type="submission" date="2025-05" db="UniProtKB">
        <authorList>
            <consortium name="RefSeq"/>
        </authorList>
    </citation>
    <scope>NUCLEOTIDE SEQUENCE [LARGE SCALE GENOMIC DNA]</scope>
</reference>
<dbReference type="GO" id="GO:0050909">
    <property type="term" value="P:sensory perception of taste"/>
    <property type="evidence" value="ECO:0007669"/>
    <property type="project" value="InterPro"/>
</dbReference>
<keyword evidence="3 6" id="KW-0812">Transmembrane</keyword>
<feature type="transmembrane region" description="Helical" evidence="6">
    <location>
        <begin position="141"/>
        <end position="160"/>
    </location>
</feature>
<reference evidence="8" key="2">
    <citation type="submission" date="2025-08" db="UniProtKB">
        <authorList>
            <consortium name="RefSeq"/>
        </authorList>
    </citation>
    <scope>IDENTIFICATION</scope>
    <source>
        <tissue evidence="8">Adult</tissue>
    </source>
</reference>
<evidence type="ECO:0000256" key="2">
    <source>
        <dbReference type="ARBA" id="ARBA00022475"/>
    </source>
</evidence>
<evidence type="ECO:0000256" key="4">
    <source>
        <dbReference type="ARBA" id="ARBA00022989"/>
    </source>
</evidence>
<feature type="transmembrane region" description="Helical" evidence="6">
    <location>
        <begin position="83"/>
        <end position="103"/>
    </location>
</feature>
<keyword evidence="6" id="KW-0675">Receptor</keyword>
<protein>
    <recommendedName>
        <fullName evidence="6">Gustatory receptor</fullName>
    </recommendedName>
</protein>
<keyword evidence="5 6" id="KW-0472">Membrane</keyword>
<name>A0A6I9VKH2_BACDO</name>
<comment type="subcellular location">
    <subcellularLocation>
        <location evidence="1 6">Cell membrane</location>
        <topology evidence="1 6">Multi-pass membrane protein</topology>
    </subcellularLocation>
</comment>
<dbReference type="AlphaFoldDB" id="A0A6I9VKH2"/>
<dbReference type="RefSeq" id="XP_011210748.2">
    <property type="nucleotide sequence ID" value="XM_011212446.2"/>
</dbReference>
<sequence>MSSRWRIGLARFFYNSTIWFSIAFGILPFRYDSKLQRISTSKYSFVYSICINVVIVFVAFGAWPTDDMMELDLQQYNKLMALMIRAIVVSHVYTLITIVVINWRKYKSVLHIFNEFAAIERIYLAKHADLARSCSAFDACIIWKGVATLLQNISFIFVIFETTSELSMHAVIVLGFALTMGNVIFLVVLHFYNFVVITYRCLWILQQRLQYLANQSAMPTTLRNVTCEVYEITGIYLRLMKLCKSFGSVYGQQLLTSNFAIMCTNVQSLYHLRIIWSDKVNDLTAWDMFYTSQAVLINIFDFWLTIAACELALGKARDIAQLLRTFNDFEKLDVELEKSVSFVLKGGF</sequence>
<comment type="function">
    <text evidence="6">Gustatory receptor which mediates acceptance or avoidance behavior, depending on its substrates.</text>
</comment>
<accession>A0A6I9VKH2</accession>
<dbReference type="InterPro" id="IPR013604">
    <property type="entry name" value="7TM_chemorcpt"/>
</dbReference>
<organism evidence="7 8">
    <name type="scientific">Bactrocera dorsalis</name>
    <name type="common">Oriental fruit fly</name>
    <name type="synonym">Dacus dorsalis</name>
    <dbReference type="NCBI Taxonomy" id="27457"/>
    <lineage>
        <taxon>Eukaryota</taxon>
        <taxon>Metazoa</taxon>
        <taxon>Ecdysozoa</taxon>
        <taxon>Arthropoda</taxon>
        <taxon>Hexapoda</taxon>
        <taxon>Insecta</taxon>
        <taxon>Pterygota</taxon>
        <taxon>Neoptera</taxon>
        <taxon>Endopterygota</taxon>
        <taxon>Diptera</taxon>
        <taxon>Brachycera</taxon>
        <taxon>Muscomorpha</taxon>
        <taxon>Tephritoidea</taxon>
        <taxon>Tephritidae</taxon>
        <taxon>Bactrocera</taxon>
        <taxon>Bactrocera</taxon>
    </lineage>
</organism>
<keyword evidence="7" id="KW-1185">Reference proteome</keyword>
<dbReference type="GO" id="GO:0007165">
    <property type="term" value="P:signal transduction"/>
    <property type="evidence" value="ECO:0007669"/>
    <property type="project" value="UniProtKB-KW"/>
</dbReference>
<feature type="transmembrane region" description="Helical" evidence="6">
    <location>
        <begin position="12"/>
        <end position="31"/>
    </location>
</feature>
<dbReference type="KEGG" id="bdr:105231253"/>
<evidence type="ECO:0000313" key="8">
    <source>
        <dbReference type="RefSeq" id="XP_011210748.2"/>
    </source>
</evidence>
<proteinExistence type="inferred from homology"/>
<evidence type="ECO:0000256" key="5">
    <source>
        <dbReference type="ARBA" id="ARBA00023136"/>
    </source>
</evidence>
<keyword evidence="2 6" id="KW-1003">Cell membrane</keyword>
<evidence type="ECO:0000256" key="6">
    <source>
        <dbReference type="RuleBase" id="RU363108"/>
    </source>
</evidence>
<feature type="transmembrane region" description="Helical" evidence="6">
    <location>
        <begin position="166"/>
        <end position="192"/>
    </location>
</feature>
<comment type="caution">
    <text evidence="6">Lacks conserved residue(s) required for the propagation of feature annotation.</text>
</comment>
<keyword evidence="4 6" id="KW-1133">Transmembrane helix</keyword>
<gene>
    <name evidence="8" type="primary">LOC105231253</name>
</gene>
<keyword evidence="6" id="KW-0807">Transducer</keyword>
<dbReference type="FunCoup" id="A0A6I9VKH2">
    <property type="interactions" value="42"/>
</dbReference>
<dbReference type="GO" id="GO:0005886">
    <property type="term" value="C:plasma membrane"/>
    <property type="evidence" value="ECO:0007669"/>
    <property type="project" value="UniProtKB-SubCell"/>
</dbReference>
<feature type="transmembrane region" description="Helical" evidence="6">
    <location>
        <begin position="43"/>
        <end position="63"/>
    </location>
</feature>
<dbReference type="InParanoid" id="A0A6I9VKH2"/>
<dbReference type="SMR" id="A0A6I9VKH2"/>